<gene>
    <name evidence="4" type="ORF">COCNU_02G015830</name>
</gene>
<dbReference type="OrthoDB" id="1896520at2759"/>
<organism evidence="4 5">
    <name type="scientific">Cocos nucifera</name>
    <name type="common">Coconut palm</name>
    <dbReference type="NCBI Taxonomy" id="13894"/>
    <lineage>
        <taxon>Eukaryota</taxon>
        <taxon>Viridiplantae</taxon>
        <taxon>Streptophyta</taxon>
        <taxon>Embryophyta</taxon>
        <taxon>Tracheophyta</taxon>
        <taxon>Spermatophyta</taxon>
        <taxon>Magnoliopsida</taxon>
        <taxon>Liliopsida</taxon>
        <taxon>Arecaceae</taxon>
        <taxon>Arecoideae</taxon>
        <taxon>Cocoseae</taxon>
        <taxon>Attaleinae</taxon>
        <taxon>Cocos</taxon>
    </lineage>
</organism>
<dbReference type="PROSITE" id="PS00925">
    <property type="entry name" value="OLEEI"/>
    <property type="match status" value="1"/>
</dbReference>
<keyword evidence="3" id="KW-0732">Signal</keyword>
<reference evidence="4" key="2">
    <citation type="submission" date="2019-07" db="EMBL/GenBank/DDBJ databases">
        <authorList>
            <person name="Yang Y."/>
            <person name="Bocs S."/>
            <person name="Baudouin L."/>
        </authorList>
    </citation>
    <scope>NUCLEOTIDE SEQUENCE</scope>
    <source>
        <tissue evidence="4">Spear leaf of Hainan Tall coconut</tissue>
    </source>
</reference>
<reference evidence="4" key="1">
    <citation type="journal article" date="2017" name="Gigascience">
        <title>The genome draft of coconut (Cocos nucifera).</title>
        <authorList>
            <person name="Xiao Y."/>
            <person name="Xu P."/>
            <person name="Fan H."/>
            <person name="Baudouin L."/>
            <person name="Xia W."/>
            <person name="Bocs S."/>
            <person name="Xu J."/>
            <person name="Li Q."/>
            <person name="Guo A."/>
            <person name="Zhou L."/>
            <person name="Li J."/>
            <person name="Wu Y."/>
            <person name="Ma Z."/>
            <person name="Armero A."/>
            <person name="Issali A.E."/>
            <person name="Liu N."/>
            <person name="Peng M."/>
            <person name="Yang Y."/>
        </authorList>
    </citation>
    <scope>NUCLEOTIDE SEQUENCE</scope>
    <source>
        <tissue evidence="4">Spear leaf of Hainan Tall coconut</tissue>
    </source>
</reference>
<feature type="signal peptide" evidence="3">
    <location>
        <begin position="1"/>
        <end position="23"/>
    </location>
</feature>
<feature type="chain" id="PRO_5035480736" evidence="3">
    <location>
        <begin position="24"/>
        <end position="120"/>
    </location>
</feature>
<evidence type="ECO:0000313" key="4">
    <source>
        <dbReference type="EMBL" id="KAG1331615.1"/>
    </source>
</evidence>
<dbReference type="AlphaFoldDB" id="A0A8K0I0M9"/>
<sequence>MAKLQLLHVFVTLSLTLTDIALAHDSVTNIIGEARRTKDFVLEGRVYCDTCRTGFETDLTAYMPARSTTAPKSSLVGTVSQDGGLLSNVRQANALGYLIDEPSPECGELLQKYAFANDDD</sequence>
<dbReference type="PANTHER" id="PTHR31614:SF5">
    <property type="entry name" value="ALLERGEN-LIKE PROTEIN BRSN20"/>
    <property type="match status" value="1"/>
</dbReference>
<proteinExistence type="inferred from homology"/>
<evidence type="ECO:0000256" key="2">
    <source>
        <dbReference type="ARBA" id="ARBA00023157"/>
    </source>
</evidence>
<comment type="similarity">
    <text evidence="1">Belongs to the Ole e I family.</text>
</comment>
<dbReference type="InterPro" id="IPR006041">
    <property type="entry name" value="Pollen_Ole_e1_allergen"/>
</dbReference>
<dbReference type="GO" id="GO:0005615">
    <property type="term" value="C:extracellular space"/>
    <property type="evidence" value="ECO:0007669"/>
    <property type="project" value="InterPro"/>
</dbReference>
<keyword evidence="2" id="KW-1015">Disulfide bond</keyword>
<dbReference type="EMBL" id="CM017873">
    <property type="protein sequence ID" value="KAG1331615.1"/>
    <property type="molecule type" value="Genomic_DNA"/>
</dbReference>
<evidence type="ECO:0000256" key="1">
    <source>
        <dbReference type="ARBA" id="ARBA00010049"/>
    </source>
</evidence>
<dbReference type="PANTHER" id="PTHR31614">
    <property type="entry name" value="PROTEIN DOWNSTREAM OF FLC-RELATED"/>
    <property type="match status" value="1"/>
</dbReference>
<keyword evidence="5" id="KW-1185">Reference proteome</keyword>
<comment type="caution">
    <text evidence="4">The sequence shown here is derived from an EMBL/GenBank/DDBJ whole genome shotgun (WGS) entry which is preliminary data.</text>
</comment>
<evidence type="ECO:0000256" key="3">
    <source>
        <dbReference type="SAM" id="SignalP"/>
    </source>
</evidence>
<dbReference type="Proteomes" id="UP000797356">
    <property type="component" value="Chromosome 2"/>
</dbReference>
<evidence type="ECO:0000313" key="5">
    <source>
        <dbReference type="Proteomes" id="UP000797356"/>
    </source>
</evidence>
<protein>
    <submittedName>
        <fullName evidence="4">Pollen allergen Phl p 11</fullName>
    </submittedName>
</protein>
<name>A0A8K0I0M9_COCNU</name>
<accession>A0A8K0I0M9</accession>
<dbReference type="InterPro" id="IPR006040">
    <property type="entry name" value="Allergen_Ole_e_I_CS"/>
</dbReference>